<dbReference type="EMBL" id="PIUK01000268">
    <property type="protein sequence ID" value="MBY6277874.1"/>
    <property type="molecule type" value="Genomic_DNA"/>
</dbReference>
<dbReference type="NCBIfam" id="TIGR02493">
    <property type="entry name" value="PFLA"/>
    <property type="match status" value="1"/>
</dbReference>
<keyword evidence="9 10" id="KW-0411">Iron-sulfur</keyword>
<comment type="caution">
    <text evidence="13">The sequence shown here is derived from an EMBL/GenBank/DDBJ whole genome shotgun (WGS) entry which is preliminary data.</text>
</comment>
<feature type="region of interest" description="Disordered" evidence="11">
    <location>
        <begin position="1"/>
        <end position="22"/>
    </location>
</feature>
<dbReference type="SUPFAM" id="SSF102114">
    <property type="entry name" value="Radical SAM enzymes"/>
    <property type="match status" value="1"/>
</dbReference>
<accession>A0A953IBV0</accession>
<comment type="function">
    <text evidence="1 10">Activation of pyruvate formate-lyase under anaerobic conditions by generation of an organic free radical, using S-adenosylmethionine and reduced flavodoxin as cosubstrates to produce 5'-deoxy-adenosine.</text>
</comment>
<dbReference type="SFLD" id="SFLDS00029">
    <property type="entry name" value="Radical_SAM"/>
    <property type="match status" value="1"/>
</dbReference>
<proteinExistence type="inferred from homology"/>
<evidence type="ECO:0000259" key="12">
    <source>
        <dbReference type="PROSITE" id="PS51918"/>
    </source>
</evidence>
<dbReference type="PROSITE" id="PS51918">
    <property type="entry name" value="RADICAL_SAM"/>
    <property type="match status" value="1"/>
</dbReference>
<dbReference type="Proteomes" id="UP000732377">
    <property type="component" value="Unassembled WGS sequence"/>
</dbReference>
<sequence length="261" mass="28496">MHVAGGVGRVHPEPTPDRARRTGRIHSVESCGAVDGPGLRFVVFVQGCPLRCRYCHNPDTWDPGQGAEVTVGSLIEEIQSYVPYMKFSGGGVTVSGGEPLLQPDFVADLFAECRRLFIHTALDTSGFAPPERARRVLEQTDLLLLDIKHPDLLRHKALTGVDGRPPRTTARLAAAMGIPIWIRYVVVPGWTDSPADVEALADLVQTLPTVEKVELLPYHLLGRHKWEALGLPYGLDGVAPPSEETLARIRQQLADRGIPAD</sequence>
<dbReference type="InterPro" id="IPR007197">
    <property type="entry name" value="rSAM"/>
</dbReference>
<name>A0A953IBV0_SYMTR</name>
<comment type="catalytic activity">
    <reaction evidence="10">
        <text>glycyl-[formate C-acetyltransferase] + reduced [flavodoxin] + S-adenosyl-L-methionine = glycin-2-yl radical-[formate C-acetyltransferase] + semiquinone [flavodoxin] + 5'-deoxyadenosine + L-methionine + H(+)</text>
        <dbReference type="Rhea" id="RHEA:19225"/>
        <dbReference type="Rhea" id="RHEA-COMP:10622"/>
        <dbReference type="Rhea" id="RHEA-COMP:12190"/>
        <dbReference type="Rhea" id="RHEA-COMP:12191"/>
        <dbReference type="Rhea" id="RHEA-COMP:14480"/>
        <dbReference type="ChEBI" id="CHEBI:15378"/>
        <dbReference type="ChEBI" id="CHEBI:17319"/>
        <dbReference type="ChEBI" id="CHEBI:29947"/>
        <dbReference type="ChEBI" id="CHEBI:32722"/>
        <dbReference type="ChEBI" id="CHEBI:57618"/>
        <dbReference type="ChEBI" id="CHEBI:57844"/>
        <dbReference type="ChEBI" id="CHEBI:59789"/>
        <dbReference type="ChEBI" id="CHEBI:140311"/>
        <dbReference type="EC" id="1.97.1.4"/>
    </reaction>
</comment>
<dbReference type="PROSITE" id="PS01087">
    <property type="entry name" value="RADICAL_ACTIVATING"/>
    <property type="match status" value="1"/>
</dbReference>
<dbReference type="GO" id="GO:0051539">
    <property type="term" value="F:4 iron, 4 sulfur cluster binding"/>
    <property type="evidence" value="ECO:0007669"/>
    <property type="project" value="UniProtKB-UniRule"/>
</dbReference>
<dbReference type="InterPro" id="IPR058240">
    <property type="entry name" value="rSAM_sf"/>
</dbReference>
<dbReference type="GO" id="GO:0043365">
    <property type="term" value="F:[formate-C-acetyltransferase]-activating enzyme activity"/>
    <property type="evidence" value="ECO:0007669"/>
    <property type="project" value="UniProtKB-UniRule"/>
</dbReference>
<dbReference type="EC" id="1.97.1.4" evidence="10"/>
<dbReference type="InterPro" id="IPR034457">
    <property type="entry name" value="Organic_radical-activating"/>
</dbReference>
<keyword evidence="6 10" id="KW-0479">Metal-binding</keyword>
<evidence type="ECO:0000256" key="11">
    <source>
        <dbReference type="SAM" id="MobiDB-lite"/>
    </source>
</evidence>
<keyword evidence="8 10" id="KW-0408">Iron</keyword>
<gene>
    <name evidence="13" type="primary">pflA</name>
    <name evidence="13" type="ORF">CWE10_17100</name>
</gene>
<evidence type="ECO:0000256" key="5">
    <source>
        <dbReference type="ARBA" id="ARBA00022691"/>
    </source>
</evidence>
<dbReference type="CDD" id="cd01335">
    <property type="entry name" value="Radical_SAM"/>
    <property type="match status" value="1"/>
</dbReference>
<evidence type="ECO:0000256" key="9">
    <source>
        <dbReference type="ARBA" id="ARBA00023014"/>
    </source>
</evidence>
<keyword evidence="10" id="KW-0963">Cytoplasm</keyword>
<feature type="domain" description="Radical SAM core" evidence="12">
    <location>
        <begin position="34"/>
        <end position="256"/>
    </location>
</feature>
<protein>
    <recommendedName>
        <fullName evidence="3 10">Pyruvate formate-lyase-activating enzyme</fullName>
        <ecNumber evidence="10">1.97.1.4</ecNumber>
    </recommendedName>
</protein>
<dbReference type="PANTHER" id="PTHR30352:SF5">
    <property type="entry name" value="PYRUVATE FORMATE-LYASE 1-ACTIVATING ENZYME"/>
    <property type="match status" value="1"/>
</dbReference>
<keyword evidence="5 10" id="KW-0949">S-adenosyl-L-methionine</keyword>
<keyword evidence="13" id="KW-0670">Pyruvate</keyword>
<dbReference type="PANTHER" id="PTHR30352">
    <property type="entry name" value="PYRUVATE FORMATE-LYASE-ACTIVATING ENZYME"/>
    <property type="match status" value="1"/>
</dbReference>
<keyword evidence="7 10" id="KW-0560">Oxidoreductase</keyword>
<dbReference type="AlphaFoldDB" id="A0A953IBV0"/>
<dbReference type="Pfam" id="PF04055">
    <property type="entry name" value="Radical_SAM"/>
    <property type="match status" value="1"/>
</dbReference>
<dbReference type="RefSeq" id="WP_148205436.1">
    <property type="nucleotide sequence ID" value="NZ_JACSIR010000375.1"/>
</dbReference>
<comment type="similarity">
    <text evidence="2 10">Belongs to the organic radical-activating enzymes family.</text>
</comment>
<evidence type="ECO:0000256" key="7">
    <source>
        <dbReference type="ARBA" id="ARBA00023002"/>
    </source>
</evidence>
<evidence type="ECO:0000256" key="6">
    <source>
        <dbReference type="ARBA" id="ARBA00022723"/>
    </source>
</evidence>
<dbReference type="InterPro" id="IPR012838">
    <property type="entry name" value="PFL1_activating"/>
</dbReference>
<dbReference type="SFLD" id="SFLDG01066">
    <property type="entry name" value="organic_radical-activating_enz"/>
    <property type="match status" value="1"/>
</dbReference>
<evidence type="ECO:0000256" key="4">
    <source>
        <dbReference type="ARBA" id="ARBA00022485"/>
    </source>
</evidence>
<dbReference type="GO" id="GO:0046872">
    <property type="term" value="F:metal ion binding"/>
    <property type="evidence" value="ECO:0007669"/>
    <property type="project" value="UniProtKB-UniRule"/>
</dbReference>
<evidence type="ECO:0000313" key="14">
    <source>
        <dbReference type="Proteomes" id="UP000732377"/>
    </source>
</evidence>
<dbReference type="InterPro" id="IPR013785">
    <property type="entry name" value="Aldolase_TIM"/>
</dbReference>
<dbReference type="GO" id="GO:0005737">
    <property type="term" value="C:cytoplasm"/>
    <property type="evidence" value="ECO:0007669"/>
    <property type="project" value="UniProtKB-SubCell"/>
</dbReference>
<dbReference type="Gene3D" id="3.20.20.70">
    <property type="entry name" value="Aldolase class I"/>
    <property type="match status" value="1"/>
</dbReference>
<comment type="cofactor">
    <cofactor evidence="10">
        <name>[4Fe-4S] cluster</name>
        <dbReference type="ChEBI" id="CHEBI:49883"/>
    </cofactor>
    <text evidence="10">Binds 1 [4Fe-4S] cluster. The cluster is coordinated with 3 cysteines and an exchangeable S-adenosyl-L-methionine.</text>
</comment>
<organism evidence="13 14">
    <name type="scientific">Symbiobacterium thermophilum</name>
    <dbReference type="NCBI Taxonomy" id="2734"/>
    <lineage>
        <taxon>Bacteria</taxon>
        <taxon>Bacillati</taxon>
        <taxon>Bacillota</taxon>
        <taxon>Clostridia</taxon>
        <taxon>Eubacteriales</taxon>
        <taxon>Symbiobacteriaceae</taxon>
        <taxon>Symbiobacterium</taxon>
    </lineage>
</organism>
<feature type="compositionally biased region" description="Basic and acidic residues" evidence="11">
    <location>
        <begin position="10"/>
        <end position="20"/>
    </location>
</feature>
<dbReference type="InterPro" id="IPR012839">
    <property type="entry name" value="Organic_radical_activase"/>
</dbReference>
<evidence type="ECO:0000256" key="2">
    <source>
        <dbReference type="ARBA" id="ARBA00009777"/>
    </source>
</evidence>
<evidence type="ECO:0000256" key="10">
    <source>
        <dbReference type="RuleBase" id="RU362053"/>
    </source>
</evidence>
<keyword evidence="4 10" id="KW-0004">4Fe-4S</keyword>
<reference evidence="13" key="1">
    <citation type="submission" date="2017-11" db="EMBL/GenBank/DDBJ databases">
        <title>Three new genomes from thermophilic consortium.</title>
        <authorList>
            <person name="Quaggio R."/>
            <person name="Amgarten D."/>
            <person name="Setubal J.C."/>
        </authorList>
    </citation>
    <scope>NUCLEOTIDE SEQUENCE</scope>
    <source>
        <strain evidence="13">ZCTH01-B2</strain>
    </source>
</reference>
<evidence type="ECO:0000256" key="3">
    <source>
        <dbReference type="ARBA" id="ARBA00021356"/>
    </source>
</evidence>
<evidence type="ECO:0000256" key="1">
    <source>
        <dbReference type="ARBA" id="ARBA00003141"/>
    </source>
</evidence>
<evidence type="ECO:0000256" key="8">
    <source>
        <dbReference type="ARBA" id="ARBA00023004"/>
    </source>
</evidence>
<evidence type="ECO:0000313" key="13">
    <source>
        <dbReference type="EMBL" id="MBY6277874.1"/>
    </source>
</evidence>
<dbReference type="InterPro" id="IPR001989">
    <property type="entry name" value="Radical_activat_CS"/>
</dbReference>
<comment type="subcellular location">
    <subcellularLocation>
        <location evidence="10">Cytoplasm</location>
    </subcellularLocation>
</comment>
<dbReference type="PIRSF" id="PIRSF000371">
    <property type="entry name" value="PFL_act_enz"/>
    <property type="match status" value="1"/>
</dbReference>